<evidence type="ECO:0000259" key="1">
    <source>
        <dbReference type="Pfam" id="PF07978"/>
    </source>
</evidence>
<comment type="caution">
    <text evidence="2">The sequence shown here is derived from an EMBL/GenBank/DDBJ whole genome shotgun (WGS) entry which is preliminary data.</text>
</comment>
<evidence type="ECO:0000313" key="2">
    <source>
        <dbReference type="EMBL" id="GAA0355351.1"/>
    </source>
</evidence>
<dbReference type="RefSeq" id="WP_343844565.1">
    <property type="nucleotide sequence ID" value="NZ_BAAAEI010000010.1"/>
</dbReference>
<dbReference type="Proteomes" id="UP001501757">
    <property type="component" value="Unassembled WGS sequence"/>
</dbReference>
<proteinExistence type="predicted"/>
<dbReference type="Gene3D" id="3.30.70.100">
    <property type="match status" value="1"/>
</dbReference>
<dbReference type="InterPro" id="IPR012577">
    <property type="entry name" value="NIPSNAP"/>
</dbReference>
<accession>A0ABP3GUW1</accession>
<name>A0ABP3GUW1_9ALTE</name>
<gene>
    <name evidence="2" type="ORF">GCM10009092_19530</name>
</gene>
<organism evidence="2 3">
    <name type="scientific">Bowmanella denitrificans</name>
    <dbReference type="NCBI Taxonomy" id="366582"/>
    <lineage>
        <taxon>Bacteria</taxon>
        <taxon>Pseudomonadati</taxon>
        <taxon>Pseudomonadota</taxon>
        <taxon>Gammaproteobacteria</taxon>
        <taxon>Alteromonadales</taxon>
        <taxon>Alteromonadaceae</taxon>
        <taxon>Bowmanella</taxon>
    </lineage>
</organism>
<dbReference type="Pfam" id="PF07978">
    <property type="entry name" value="NIPSNAP"/>
    <property type="match status" value="1"/>
</dbReference>
<feature type="domain" description="NIPSNAP" evidence="1">
    <location>
        <begin position="6"/>
        <end position="98"/>
    </location>
</feature>
<reference evidence="3" key="1">
    <citation type="journal article" date="2019" name="Int. J. Syst. Evol. Microbiol.">
        <title>The Global Catalogue of Microorganisms (GCM) 10K type strain sequencing project: providing services to taxonomists for standard genome sequencing and annotation.</title>
        <authorList>
            <consortium name="The Broad Institute Genomics Platform"/>
            <consortium name="The Broad Institute Genome Sequencing Center for Infectious Disease"/>
            <person name="Wu L."/>
            <person name="Ma J."/>
        </authorList>
    </citation>
    <scope>NUCLEOTIDE SEQUENCE [LARGE SCALE GENOMIC DNA]</scope>
    <source>
        <strain evidence="3">JCM 13378</strain>
    </source>
</reference>
<sequence length="119" mass="13536">MTITCFIRYRLDPAKLDSFRLYAQNWAQIIPACGGQLVGYFLPYEGCNVEGFGLISFASLAEYEAYRQRLKQDPAAKQNFKFAQQEGFILAEYRTFLEAEAQSYLSLVSAGQANDCRHL</sequence>
<protein>
    <submittedName>
        <fullName evidence="2">NIPSNAP family protein</fullName>
    </submittedName>
</protein>
<evidence type="ECO:0000313" key="3">
    <source>
        <dbReference type="Proteomes" id="UP001501757"/>
    </source>
</evidence>
<keyword evidence="3" id="KW-1185">Reference proteome</keyword>
<dbReference type="InterPro" id="IPR011008">
    <property type="entry name" value="Dimeric_a/b-barrel"/>
</dbReference>
<dbReference type="SUPFAM" id="SSF54909">
    <property type="entry name" value="Dimeric alpha+beta barrel"/>
    <property type="match status" value="1"/>
</dbReference>
<dbReference type="EMBL" id="BAAAEI010000010">
    <property type="protein sequence ID" value="GAA0355351.1"/>
    <property type="molecule type" value="Genomic_DNA"/>
</dbReference>